<accession>A0AB39XDG9</accession>
<reference evidence="1" key="1">
    <citation type="submission" date="2024-08" db="EMBL/GenBank/DDBJ databases">
        <authorList>
            <person name="Chaddad Z."/>
            <person name="Lamrabet M."/>
            <person name="Bouhnik O."/>
            <person name="Alami S."/>
            <person name="Wipf D."/>
            <person name="Courty P.E."/>
            <person name="Missbah El Idrissi M."/>
        </authorList>
    </citation>
    <scope>NUCLEOTIDE SEQUENCE</scope>
    <source>
        <strain evidence="1">LLZ17</strain>
    </source>
</reference>
<proteinExistence type="predicted"/>
<protein>
    <submittedName>
        <fullName evidence="1">Uncharacterized protein</fullName>
    </submittedName>
</protein>
<dbReference type="AlphaFoldDB" id="A0AB39XDG9"/>
<gene>
    <name evidence="1" type="ORF">AB8Z38_20910</name>
</gene>
<dbReference type="EMBL" id="CP165734">
    <property type="protein sequence ID" value="XDV55270.1"/>
    <property type="molecule type" value="Genomic_DNA"/>
</dbReference>
<organism evidence="1">
    <name type="scientific">Bradyrhizobium sp. LLZ17</name>
    <dbReference type="NCBI Taxonomy" id="3239388"/>
    <lineage>
        <taxon>Bacteria</taxon>
        <taxon>Pseudomonadati</taxon>
        <taxon>Pseudomonadota</taxon>
        <taxon>Alphaproteobacteria</taxon>
        <taxon>Hyphomicrobiales</taxon>
        <taxon>Nitrobacteraceae</taxon>
        <taxon>Bradyrhizobium</taxon>
    </lineage>
</organism>
<evidence type="ECO:0000313" key="1">
    <source>
        <dbReference type="EMBL" id="XDV55270.1"/>
    </source>
</evidence>
<dbReference type="RefSeq" id="WP_369719725.1">
    <property type="nucleotide sequence ID" value="NZ_CP165734.1"/>
</dbReference>
<name>A0AB39XDG9_9BRAD</name>
<sequence>MNASAPALFRLAPNTSERQKCAWEEHMRLWLHDQISEQLYKSFSQKIHYDNKTNEFIVSEEWAIWLARTGDPSELRKLYPQLADLIFSPKQPQRYQRPKFDAAKASVDFARRIRALWGKQYGKVKRTRDESQAGISAEHFAVDICKMLFPEKSVHLTIEAVLAAAKPSGKHKPGRKRILRAR</sequence>